<sequence length="325" mass="38797">MVIKKPSKDDLVHFSYSCVVSKKYHQYDLWFGSIDEYKDIKYCKRYIEKYLYFWIHFSLLEGFSLNFVRLLCNSPYFIKFLKSGFFKYFDYHFLLSFHNNYFIFDLKDKQRLKTFVNLYFQNNLKKRFENDLFLVIIKALNELFSKDLGKALKNTHRYQEQIILNNKLLFNKLNKKKKKVLENRLLYFIHLIQVGYYKVSLGDFIGCNYSENPYSSLLKSRGFGTTKTSRFNLNYAHLNKKRVEKIFIGFPQKSLHLSNKNVQYLMASVEDASSSNTQYKSIGLYKNNKLCSEGISVQKSSFLTTTTFKDYKIFLKSFNTCYVKP</sequence>
<evidence type="ECO:0000256" key="1">
    <source>
        <dbReference type="SAM" id="Phobius"/>
    </source>
</evidence>
<keyword evidence="1" id="KW-0812">Transmembrane</keyword>
<keyword evidence="1" id="KW-0472">Membrane</keyword>
<name>A0A3G5FPN4_9PHAE</name>
<geneLocation type="mitochondrion" evidence="2"/>
<proteinExistence type="predicted"/>
<protein>
    <submittedName>
        <fullName evidence="2">Uncharacterized protein</fullName>
    </submittedName>
</protein>
<evidence type="ECO:0000313" key="2">
    <source>
        <dbReference type="EMBL" id="AYW52601.1"/>
    </source>
</evidence>
<accession>A0A3G5FPN4</accession>
<keyword evidence="1" id="KW-1133">Transmembrane helix</keyword>
<dbReference type="AlphaFoldDB" id="A0A3G5FPN4"/>
<gene>
    <name evidence="2" type="ORF">Cloka_032</name>
</gene>
<organism evidence="2">
    <name type="scientific">Cladosiphon okamuranus</name>
    <dbReference type="NCBI Taxonomy" id="309737"/>
    <lineage>
        <taxon>Eukaryota</taxon>
        <taxon>Sar</taxon>
        <taxon>Stramenopiles</taxon>
        <taxon>Ochrophyta</taxon>
        <taxon>PX clade</taxon>
        <taxon>Phaeophyceae</taxon>
        <taxon>Ectocarpales</taxon>
        <taxon>Chordariaceae</taxon>
        <taxon>Cladosiphon</taxon>
    </lineage>
</organism>
<feature type="transmembrane region" description="Helical" evidence="1">
    <location>
        <begin position="50"/>
        <end position="71"/>
    </location>
</feature>
<reference evidence="2" key="1">
    <citation type="journal article" date="2020" name="Sci. Rep.">
        <title>Organelle inheritance and genome architecture variation in isogamous brown algae.</title>
        <authorList>
            <person name="Choi J.W."/>
            <person name="Graf L."/>
            <person name="Peters A.F."/>
            <person name="Cock J.M."/>
            <person name="Nishitsuji K."/>
            <person name="Arimoto A."/>
            <person name="Shoguchi E."/>
            <person name="Nagasato C."/>
            <person name="Choi C.G."/>
            <person name="Yoon H.S."/>
        </authorList>
    </citation>
    <scope>NUCLEOTIDE SEQUENCE</scope>
</reference>
<dbReference type="EMBL" id="MG488292">
    <property type="protein sequence ID" value="AYW52601.1"/>
    <property type="molecule type" value="Genomic_DNA"/>
</dbReference>
<keyword evidence="2" id="KW-0496">Mitochondrion</keyword>